<dbReference type="AlphaFoldDB" id="A0A6A5XB31"/>
<evidence type="ECO:0000256" key="9">
    <source>
        <dbReference type="ARBA" id="ARBA00023232"/>
    </source>
</evidence>
<feature type="binding site" evidence="11">
    <location>
        <position position="355"/>
    </location>
    <ligand>
        <name>substrate</name>
    </ligand>
</feature>
<dbReference type="PANTHER" id="PTHR43069">
    <property type="entry name" value="FUMARYLACETOACETASE"/>
    <property type="match status" value="1"/>
</dbReference>
<dbReference type="EMBL" id="ML978077">
    <property type="protein sequence ID" value="KAF2010172.1"/>
    <property type="molecule type" value="Genomic_DNA"/>
</dbReference>
<evidence type="ECO:0000256" key="2">
    <source>
        <dbReference type="ARBA" id="ARBA00010211"/>
    </source>
</evidence>
<dbReference type="GO" id="GO:1902000">
    <property type="term" value="P:homogentisate catabolic process"/>
    <property type="evidence" value="ECO:0007669"/>
    <property type="project" value="TreeGrafter"/>
</dbReference>
<feature type="binding site" evidence="12">
    <location>
        <position position="235"/>
    </location>
    <ligand>
        <name>Mg(2+)</name>
        <dbReference type="ChEBI" id="CHEBI:18420"/>
    </ligand>
</feature>
<evidence type="ECO:0000256" key="1">
    <source>
        <dbReference type="ARBA" id="ARBA00004782"/>
    </source>
</evidence>
<feature type="domain" description="Fumarylacetoacetase-like C-terminal" evidence="14">
    <location>
        <begin position="130"/>
        <end position="416"/>
    </location>
</feature>
<keyword evidence="7 12" id="KW-0460">Magnesium</keyword>
<evidence type="ECO:0000256" key="12">
    <source>
        <dbReference type="PIRSR" id="PIRSR605959-3"/>
    </source>
</evidence>
<proteinExistence type="inferred from homology"/>
<dbReference type="InterPro" id="IPR015377">
    <property type="entry name" value="Fumarylacetoacetase_N"/>
</dbReference>
<keyword evidence="9 13" id="KW-0585">Phenylalanine catabolism</keyword>
<accession>A0A6A5XB31</accession>
<sequence length="425" mass="46136">MATYPFPIPHDSPFPMGNIPFGIFSTEAHQTPRPGVALGDFVLDLQELIALGLEYSLYALTYLPFLLPKSSLNQFTALAPSLRRDFRSSIQSMIHNEASVLYKPVGPGRRPAIVPGTEAKMHLPMRIGSFTDFMCSLEHVQTVGKLAGYPTVPPNFYHIPLAYNGRASSIIVSGQDLPRPIGMLPGSDIPYYSHSRKLDYEVEMGVFISQEIPYGESVNAATAREHIFGFVLMNDWSARDIQFYEMTPLGPFNGKAAGTSISPWIVTLDALEEAGALIVSEARGLVGGKNTMSPFLQCPYDISAQVRHSGDGGSSKEMLGISDLKHLHWSPFQMLAHQSSSACGISTGDLFGTGTLSSTVEQSGCLQEIVSGGQRPMKLSDGSELTWLEDGDTVIMEAWAGSRGKQIGFGELRTLVTPGRTPNSE</sequence>
<evidence type="ECO:0000259" key="14">
    <source>
        <dbReference type="Pfam" id="PF01557"/>
    </source>
</evidence>
<keyword evidence="6 12" id="KW-0106">Calcium</keyword>
<comment type="pathway">
    <text evidence="1 13">Amino-acid degradation; L-phenylalanine degradation; acetoacetate and fumarate from L-phenylalanine: step 6/6.</text>
</comment>
<evidence type="ECO:0000256" key="5">
    <source>
        <dbReference type="ARBA" id="ARBA00022801"/>
    </source>
</evidence>
<dbReference type="RefSeq" id="XP_033378511.1">
    <property type="nucleotide sequence ID" value="XM_033523926.1"/>
</dbReference>
<keyword evidence="17" id="KW-1185">Reference proteome</keyword>
<organism evidence="16 17">
    <name type="scientific">Aaosphaeria arxii CBS 175.79</name>
    <dbReference type="NCBI Taxonomy" id="1450172"/>
    <lineage>
        <taxon>Eukaryota</taxon>
        <taxon>Fungi</taxon>
        <taxon>Dikarya</taxon>
        <taxon>Ascomycota</taxon>
        <taxon>Pezizomycotina</taxon>
        <taxon>Dothideomycetes</taxon>
        <taxon>Pleosporomycetidae</taxon>
        <taxon>Pleosporales</taxon>
        <taxon>Pleosporales incertae sedis</taxon>
        <taxon>Aaosphaeria</taxon>
    </lineage>
</organism>
<evidence type="ECO:0000313" key="16">
    <source>
        <dbReference type="EMBL" id="KAF2010172.1"/>
    </source>
</evidence>
<dbReference type="Proteomes" id="UP000799778">
    <property type="component" value="Unassembled WGS sequence"/>
</dbReference>
<dbReference type="EC" id="3.7.1.2" evidence="3 13"/>
<keyword evidence="4 12" id="KW-0479">Metal-binding</keyword>
<feature type="binding site" evidence="12">
    <location>
        <position position="203"/>
    </location>
    <ligand>
        <name>Ca(2+)</name>
        <dbReference type="ChEBI" id="CHEBI:29108"/>
    </ligand>
</feature>
<dbReference type="GO" id="GO:0004334">
    <property type="term" value="F:fumarylacetoacetase activity"/>
    <property type="evidence" value="ECO:0007669"/>
    <property type="project" value="UniProtKB-UniRule"/>
</dbReference>
<gene>
    <name evidence="16" type="ORF">BU24DRAFT_357005</name>
</gene>
<reference evidence="16" key="1">
    <citation type="journal article" date="2020" name="Stud. Mycol.">
        <title>101 Dothideomycetes genomes: a test case for predicting lifestyles and emergence of pathogens.</title>
        <authorList>
            <person name="Haridas S."/>
            <person name="Albert R."/>
            <person name="Binder M."/>
            <person name="Bloem J."/>
            <person name="Labutti K."/>
            <person name="Salamov A."/>
            <person name="Andreopoulos B."/>
            <person name="Baker S."/>
            <person name="Barry K."/>
            <person name="Bills G."/>
            <person name="Bluhm B."/>
            <person name="Cannon C."/>
            <person name="Castanera R."/>
            <person name="Culley D."/>
            <person name="Daum C."/>
            <person name="Ezra D."/>
            <person name="Gonzalez J."/>
            <person name="Henrissat B."/>
            <person name="Kuo A."/>
            <person name="Liang C."/>
            <person name="Lipzen A."/>
            <person name="Lutzoni F."/>
            <person name="Magnuson J."/>
            <person name="Mondo S."/>
            <person name="Nolan M."/>
            <person name="Ohm R."/>
            <person name="Pangilinan J."/>
            <person name="Park H.-J."/>
            <person name="Ramirez L."/>
            <person name="Alfaro M."/>
            <person name="Sun H."/>
            <person name="Tritt A."/>
            <person name="Yoshinaga Y."/>
            <person name="Zwiers L.-H."/>
            <person name="Turgeon B."/>
            <person name="Goodwin S."/>
            <person name="Spatafora J."/>
            <person name="Crous P."/>
            <person name="Grigoriev I."/>
        </authorList>
    </citation>
    <scope>NUCLEOTIDE SEQUENCE</scope>
    <source>
        <strain evidence="16">CBS 175.79</strain>
    </source>
</reference>
<dbReference type="SUPFAM" id="SSF56529">
    <property type="entry name" value="FAH"/>
    <property type="match status" value="1"/>
</dbReference>
<keyword evidence="5 13" id="KW-0378">Hydrolase</keyword>
<comment type="cofactor">
    <cofactor evidence="13">
        <name>Mg(2+)</name>
        <dbReference type="ChEBI" id="CHEBI:18420"/>
    </cofactor>
    <cofactor evidence="13">
        <name>Ca(2+)</name>
        <dbReference type="ChEBI" id="CHEBI:29108"/>
    </cofactor>
</comment>
<feature type="binding site" evidence="12">
    <location>
        <position position="132"/>
    </location>
    <ligand>
        <name>Ca(2+)</name>
        <dbReference type="ChEBI" id="CHEBI:29108"/>
    </ligand>
</feature>
<dbReference type="OrthoDB" id="9971669at2759"/>
<dbReference type="InterPro" id="IPR005959">
    <property type="entry name" value="Fumarylacetoacetase"/>
</dbReference>
<evidence type="ECO:0000256" key="6">
    <source>
        <dbReference type="ARBA" id="ARBA00022837"/>
    </source>
</evidence>
<feature type="binding site" evidence="12">
    <location>
        <position position="255"/>
    </location>
    <ligand>
        <name>Mg(2+)</name>
        <dbReference type="ChEBI" id="CHEBI:18420"/>
    </ligand>
</feature>
<dbReference type="Gene3D" id="3.90.850.10">
    <property type="entry name" value="Fumarylacetoacetase-like, C-terminal domain"/>
    <property type="match status" value="1"/>
</dbReference>
<dbReference type="GO" id="GO:0006572">
    <property type="term" value="P:L-tyrosine catabolic process"/>
    <property type="evidence" value="ECO:0007669"/>
    <property type="project" value="UniProtKB-UniRule"/>
</dbReference>
<dbReference type="GO" id="GO:0046872">
    <property type="term" value="F:metal ion binding"/>
    <property type="evidence" value="ECO:0007669"/>
    <property type="project" value="UniProtKB-UniRule"/>
</dbReference>
<comment type="catalytic activity">
    <reaction evidence="13">
        <text>4-fumarylacetoacetate + H2O = acetoacetate + fumarate + H(+)</text>
        <dbReference type="Rhea" id="RHEA:10244"/>
        <dbReference type="ChEBI" id="CHEBI:13705"/>
        <dbReference type="ChEBI" id="CHEBI:15377"/>
        <dbReference type="ChEBI" id="CHEBI:15378"/>
        <dbReference type="ChEBI" id="CHEBI:18034"/>
        <dbReference type="ChEBI" id="CHEBI:29806"/>
        <dbReference type="EC" id="3.7.1.2"/>
    </reaction>
</comment>
<feature type="domain" description="Fumarylacetoacetase N-terminal" evidence="15">
    <location>
        <begin position="18"/>
        <end position="124"/>
    </location>
</feature>
<name>A0A6A5XB31_9PLEO</name>
<evidence type="ECO:0000256" key="13">
    <source>
        <dbReference type="RuleBase" id="RU366008"/>
    </source>
</evidence>
<protein>
    <recommendedName>
        <fullName evidence="3 13">Fumarylacetoacetase</fullName>
        <ecNumber evidence="3 13">3.7.1.2</ecNumber>
    </recommendedName>
    <alternativeName>
        <fullName evidence="13">Fumarylacetoacetate hydrolase</fullName>
    </alternativeName>
</protein>
<keyword evidence="8 13" id="KW-0828">Tyrosine catabolism</keyword>
<evidence type="ECO:0000256" key="10">
    <source>
        <dbReference type="PIRSR" id="PIRSR605959-1"/>
    </source>
</evidence>
<evidence type="ECO:0000256" key="11">
    <source>
        <dbReference type="PIRSR" id="PIRSR605959-2"/>
    </source>
</evidence>
<dbReference type="GO" id="GO:0006559">
    <property type="term" value="P:L-phenylalanine catabolic process"/>
    <property type="evidence" value="ECO:0007669"/>
    <property type="project" value="UniProtKB-UniRule"/>
</dbReference>
<feature type="binding site" evidence="12">
    <location>
        <position position="235"/>
    </location>
    <ligand>
        <name>Ca(2+)</name>
        <dbReference type="ChEBI" id="CHEBI:29108"/>
    </ligand>
</feature>
<evidence type="ECO:0000256" key="7">
    <source>
        <dbReference type="ARBA" id="ARBA00022842"/>
    </source>
</evidence>
<dbReference type="PANTHER" id="PTHR43069:SF2">
    <property type="entry name" value="FUMARYLACETOACETASE"/>
    <property type="match status" value="1"/>
</dbReference>
<dbReference type="UniPathway" id="UPA00139">
    <property type="reaction ID" value="UER00341"/>
</dbReference>
<feature type="active site" description="Proton acceptor" evidence="10">
    <location>
        <position position="139"/>
    </location>
</feature>
<feature type="binding site" evidence="12">
    <location>
        <position position="259"/>
    </location>
    <ligand>
        <name>Mg(2+)</name>
        <dbReference type="ChEBI" id="CHEBI:18420"/>
    </ligand>
</feature>
<comment type="similarity">
    <text evidence="2 13">Belongs to the FAH family.</text>
</comment>
<dbReference type="SUPFAM" id="SSF63433">
    <property type="entry name" value="Fumarylacetoacetate hydrolase, FAH, N-terminal domain"/>
    <property type="match status" value="1"/>
</dbReference>
<evidence type="ECO:0000313" key="17">
    <source>
        <dbReference type="Proteomes" id="UP000799778"/>
    </source>
</evidence>
<dbReference type="Gene3D" id="2.30.30.230">
    <property type="entry name" value="Fumarylacetoacetase, N-terminal domain"/>
    <property type="match status" value="1"/>
</dbReference>
<dbReference type="InterPro" id="IPR036663">
    <property type="entry name" value="Fumarylacetoacetase_C_sf"/>
</dbReference>
<dbReference type="Pfam" id="PF01557">
    <property type="entry name" value="FAA_hydrolase"/>
    <property type="match status" value="1"/>
</dbReference>
<feature type="binding site" evidence="11">
    <location>
        <position position="242"/>
    </location>
    <ligand>
        <name>substrate</name>
    </ligand>
</feature>
<dbReference type="InterPro" id="IPR036462">
    <property type="entry name" value="Fumarylacetoacetase_N_sf"/>
</dbReference>
<evidence type="ECO:0000256" key="4">
    <source>
        <dbReference type="ARBA" id="ARBA00022723"/>
    </source>
</evidence>
<feature type="binding site" evidence="12">
    <location>
        <position position="201"/>
    </location>
    <ligand>
        <name>Ca(2+)</name>
        <dbReference type="ChEBI" id="CHEBI:29108"/>
    </ligand>
</feature>
<dbReference type="InterPro" id="IPR011234">
    <property type="entry name" value="Fumarylacetoacetase-like_C"/>
</dbReference>
<evidence type="ECO:0000259" key="15">
    <source>
        <dbReference type="Pfam" id="PF09298"/>
    </source>
</evidence>
<evidence type="ECO:0000256" key="3">
    <source>
        <dbReference type="ARBA" id="ARBA00012094"/>
    </source>
</evidence>
<evidence type="ECO:0000256" key="8">
    <source>
        <dbReference type="ARBA" id="ARBA00022878"/>
    </source>
</evidence>
<dbReference type="Pfam" id="PF09298">
    <property type="entry name" value="FAA_hydrolase_N"/>
    <property type="match status" value="1"/>
</dbReference>
<dbReference type="GeneID" id="54281323"/>